<dbReference type="PRINTS" id="PR00309">
    <property type="entry name" value="ARRESTIN"/>
</dbReference>
<dbReference type="EMBL" id="CAAGRJ010022547">
    <property type="protein sequence ID" value="VFV36301.1"/>
    <property type="molecule type" value="Genomic_DNA"/>
</dbReference>
<dbReference type="SMART" id="SM01017">
    <property type="entry name" value="Arrestin_C"/>
    <property type="match status" value="1"/>
</dbReference>
<accession>A0A485NR40</accession>
<name>A0A485NR40_LYNPA</name>
<dbReference type="SUPFAM" id="SSF81296">
    <property type="entry name" value="E set domains"/>
    <property type="match status" value="1"/>
</dbReference>
<dbReference type="InterPro" id="IPR014756">
    <property type="entry name" value="Ig_E-set"/>
</dbReference>
<dbReference type="GO" id="GO:0031701">
    <property type="term" value="F:angiotensin receptor binding"/>
    <property type="evidence" value="ECO:0007669"/>
    <property type="project" value="TreeGrafter"/>
</dbReference>
<gene>
    <name evidence="5" type="ORF">LYPA_23C015097</name>
</gene>
<dbReference type="PANTHER" id="PTHR11792">
    <property type="entry name" value="ARRESTIN"/>
    <property type="match status" value="1"/>
</dbReference>
<dbReference type="InterPro" id="IPR011022">
    <property type="entry name" value="Arrestin_C-like"/>
</dbReference>
<evidence type="ECO:0000256" key="2">
    <source>
        <dbReference type="ARBA" id="ARBA00040110"/>
    </source>
</evidence>
<dbReference type="GO" id="GO:0007165">
    <property type="term" value="P:signal transduction"/>
    <property type="evidence" value="ECO:0007669"/>
    <property type="project" value="InterPro"/>
</dbReference>
<dbReference type="AlphaFoldDB" id="A0A485NR40"/>
<evidence type="ECO:0000256" key="3">
    <source>
        <dbReference type="ARBA" id="ARBA00042805"/>
    </source>
</evidence>
<dbReference type="PANTHER" id="PTHR11792:SF20">
    <property type="entry name" value="BETA-ARRESTIN-2"/>
    <property type="match status" value="1"/>
</dbReference>
<dbReference type="Proteomes" id="UP000386466">
    <property type="component" value="Unassembled WGS sequence"/>
</dbReference>
<dbReference type="GO" id="GO:0005737">
    <property type="term" value="C:cytoplasm"/>
    <property type="evidence" value="ECO:0007669"/>
    <property type="project" value="TreeGrafter"/>
</dbReference>
<proteinExistence type="inferred from homology"/>
<keyword evidence="6" id="KW-1185">Reference proteome</keyword>
<comment type="similarity">
    <text evidence="1">Belongs to the arrestin family.</text>
</comment>
<dbReference type="InterPro" id="IPR014752">
    <property type="entry name" value="Arrestin-like_C"/>
</dbReference>
<sequence length="184" mass="20761">MDTDYLKDQKMFVTLTDAFRYDQLYNQGEPLNINVPVTNSTKTIKKTKVSVYITLLLSNNWKKHGLGLDGKFKHKDTKLDSSTIVKEGAKEEVLGILGLYRVRVKLVVSRGGDISIDVPFVLMHPKPHEHITLPGPQTDAPEADAPVDTNLIEFETNYATDDDIMFEDFAQQPQKGMKGEDQFC</sequence>
<dbReference type="GO" id="GO:0002031">
    <property type="term" value="P:G protein-coupled receptor internalization"/>
    <property type="evidence" value="ECO:0007669"/>
    <property type="project" value="TreeGrafter"/>
</dbReference>
<organism evidence="5 6">
    <name type="scientific">Lynx pardinus</name>
    <name type="common">Iberian lynx</name>
    <name type="synonym">Felis pardina</name>
    <dbReference type="NCBI Taxonomy" id="191816"/>
    <lineage>
        <taxon>Eukaryota</taxon>
        <taxon>Metazoa</taxon>
        <taxon>Chordata</taxon>
        <taxon>Craniata</taxon>
        <taxon>Vertebrata</taxon>
        <taxon>Euteleostomi</taxon>
        <taxon>Mammalia</taxon>
        <taxon>Eutheria</taxon>
        <taxon>Laurasiatheria</taxon>
        <taxon>Carnivora</taxon>
        <taxon>Feliformia</taxon>
        <taxon>Felidae</taxon>
        <taxon>Felinae</taxon>
        <taxon>Lynx</taxon>
    </lineage>
</organism>
<evidence type="ECO:0000256" key="1">
    <source>
        <dbReference type="ARBA" id="ARBA00005298"/>
    </source>
</evidence>
<evidence type="ECO:0000313" key="5">
    <source>
        <dbReference type="EMBL" id="VFV36301.1"/>
    </source>
</evidence>
<dbReference type="GO" id="GO:0070374">
    <property type="term" value="P:positive regulation of ERK1 and ERK2 cascade"/>
    <property type="evidence" value="ECO:0007669"/>
    <property type="project" value="TreeGrafter"/>
</dbReference>
<reference evidence="5 6" key="1">
    <citation type="submission" date="2019-01" db="EMBL/GenBank/DDBJ databases">
        <authorList>
            <person name="Alioto T."/>
            <person name="Alioto T."/>
        </authorList>
    </citation>
    <scope>NUCLEOTIDE SEQUENCE [LARGE SCALE GENOMIC DNA]</scope>
</reference>
<dbReference type="InterPro" id="IPR000698">
    <property type="entry name" value="Arrestin"/>
</dbReference>
<protein>
    <recommendedName>
        <fullName evidence="2">Beta-arrestin-2</fullName>
    </recommendedName>
    <alternativeName>
        <fullName evidence="3">Arrestin beta-2</fullName>
    </alternativeName>
</protein>
<evidence type="ECO:0000259" key="4">
    <source>
        <dbReference type="SMART" id="SM01017"/>
    </source>
</evidence>
<evidence type="ECO:0000313" key="6">
    <source>
        <dbReference type="Proteomes" id="UP000386466"/>
    </source>
</evidence>
<dbReference type="Gene3D" id="2.60.40.640">
    <property type="match status" value="1"/>
</dbReference>
<feature type="domain" description="Arrestin C-terminal-like" evidence="4">
    <location>
        <begin position="15"/>
        <end position="127"/>
    </location>
</feature>